<dbReference type="AlphaFoldDB" id="A0A0C1VB31"/>
<comment type="caution">
    <text evidence="1">The sequence shown here is derived from an EMBL/GenBank/DDBJ whole genome shotgun (WGS) entry which is preliminary data.</text>
</comment>
<proteinExistence type="predicted"/>
<dbReference type="EMBL" id="JTHE02000003">
    <property type="protein sequence ID" value="NEV70035.1"/>
    <property type="molecule type" value="Genomic_DNA"/>
</dbReference>
<reference evidence="1" key="2">
    <citation type="journal article" date="2015" name="Genome Announc.">
        <title>Draft Genome Sequence of Filamentous Marine Cyanobacterium Lyngbya confervoides Strain BDU141951.</title>
        <authorList>
            <person name="Chandrababunaidu M.M."/>
            <person name="Sen D."/>
            <person name="Tripathy S."/>
        </authorList>
    </citation>
    <scope>NUCLEOTIDE SEQUENCE</scope>
    <source>
        <strain evidence="1">BDU141951</strain>
    </source>
</reference>
<reference evidence="1" key="1">
    <citation type="submission" date="2014-11" db="EMBL/GenBank/DDBJ databases">
        <authorList>
            <person name="Malar M.C."/>
            <person name="Sen D."/>
            <person name="Tripathy S."/>
        </authorList>
    </citation>
    <scope>NUCLEOTIDE SEQUENCE</scope>
    <source>
        <strain evidence="1">BDU141951</strain>
    </source>
</reference>
<reference evidence="1" key="3">
    <citation type="submission" date="2020-02" db="EMBL/GenBank/DDBJ databases">
        <authorList>
            <person name="Sarangi A.N."/>
            <person name="Ghosh S."/>
            <person name="Mukherjee M."/>
            <person name="Tripathy S."/>
        </authorList>
    </citation>
    <scope>NUCLEOTIDE SEQUENCE</scope>
    <source>
        <strain evidence="1">BDU141951</strain>
    </source>
</reference>
<organism evidence="1">
    <name type="scientific">Lyngbya confervoides BDU141951</name>
    <dbReference type="NCBI Taxonomy" id="1574623"/>
    <lineage>
        <taxon>Bacteria</taxon>
        <taxon>Bacillati</taxon>
        <taxon>Cyanobacteriota</taxon>
        <taxon>Cyanophyceae</taxon>
        <taxon>Oscillatoriophycideae</taxon>
        <taxon>Oscillatoriales</taxon>
        <taxon>Microcoleaceae</taxon>
        <taxon>Lyngbya</taxon>
    </lineage>
</organism>
<sequence length="75" mass="8724">MSTYLEPLRQFRQAIYASFPQRRDSIMDLLDAFSSNDRARSIVELSLNACFRRQYSALYKAITVAYLESDYPVCS</sequence>
<gene>
    <name evidence="1" type="ORF">QQ91_023360</name>
</gene>
<protein>
    <submittedName>
        <fullName evidence="1">Transposase</fullName>
    </submittedName>
</protein>
<name>A0A0C1VB31_9CYAN</name>
<evidence type="ECO:0000313" key="1">
    <source>
        <dbReference type="EMBL" id="NEV70035.1"/>
    </source>
</evidence>
<accession>A0A0C1VB31</accession>